<dbReference type="SUPFAM" id="SSF53822">
    <property type="entry name" value="Periplasmic binding protein-like I"/>
    <property type="match status" value="1"/>
</dbReference>
<dbReference type="InterPro" id="IPR028082">
    <property type="entry name" value="Peripla_BP_I"/>
</dbReference>
<dbReference type="Pfam" id="PF13407">
    <property type="entry name" value="Peripla_BP_4"/>
    <property type="match status" value="1"/>
</dbReference>
<dbReference type="PANTHER" id="PTHR46847">
    <property type="entry name" value="D-ALLOSE-BINDING PERIPLASMIC PROTEIN-RELATED"/>
    <property type="match status" value="1"/>
</dbReference>
<dbReference type="GO" id="GO:0030313">
    <property type="term" value="C:cell envelope"/>
    <property type="evidence" value="ECO:0007669"/>
    <property type="project" value="UniProtKB-SubCell"/>
</dbReference>
<dbReference type="PROSITE" id="PS51318">
    <property type="entry name" value="TAT"/>
    <property type="match status" value="1"/>
</dbReference>
<evidence type="ECO:0000313" key="6">
    <source>
        <dbReference type="EMBL" id="SDU93797.1"/>
    </source>
</evidence>
<evidence type="ECO:0000256" key="3">
    <source>
        <dbReference type="ARBA" id="ARBA00022729"/>
    </source>
</evidence>
<feature type="domain" description="Periplasmic binding protein" evidence="5">
    <location>
        <begin position="49"/>
        <end position="310"/>
    </location>
</feature>
<evidence type="ECO:0000256" key="2">
    <source>
        <dbReference type="ARBA" id="ARBA00007639"/>
    </source>
</evidence>
<dbReference type="GO" id="GO:0030246">
    <property type="term" value="F:carbohydrate binding"/>
    <property type="evidence" value="ECO:0007669"/>
    <property type="project" value="UniProtKB-ARBA"/>
</dbReference>
<evidence type="ECO:0000259" key="5">
    <source>
        <dbReference type="Pfam" id="PF13407"/>
    </source>
</evidence>
<dbReference type="OrthoDB" id="9781890at2"/>
<keyword evidence="7" id="KW-1185">Reference proteome</keyword>
<comment type="subcellular location">
    <subcellularLocation>
        <location evidence="1">Cell envelope</location>
    </subcellularLocation>
</comment>
<feature type="signal peptide" evidence="4">
    <location>
        <begin position="1"/>
        <end position="28"/>
    </location>
</feature>
<evidence type="ECO:0000256" key="1">
    <source>
        <dbReference type="ARBA" id="ARBA00004196"/>
    </source>
</evidence>
<accession>A0A1H2MKL3</accession>
<feature type="chain" id="PRO_5038654761" evidence="4">
    <location>
        <begin position="29"/>
        <end position="368"/>
    </location>
</feature>
<evidence type="ECO:0000313" key="7">
    <source>
        <dbReference type="Proteomes" id="UP000198825"/>
    </source>
</evidence>
<dbReference type="CDD" id="cd01536">
    <property type="entry name" value="PBP1_ABC_sugar_binding-like"/>
    <property type="match status" value="1"/>
</dbReference>
<dbReference type="InterPro" id="IPR006311">
    <property type="entry name" value="TAT_signal"/>
</dbReference>
<dbReference type="Gene3D" id="3.40.50.2300">
    <property type="match status" value="2"/>
</dbReference>
<keyword evidence="3 4" id="KW-0732">Signal</keyword>
<protein>
    <submittedName>
        <fullName evidence="6">Monosaccharide ABC transporter substrate-binding protein, CUT2 family</fullName>
    </submittedName>
</protein>
<dbReference type="RefSeq" id="WP_091074497.1">
    <property type="nucleotide sequence ID" value="NZ_LT629799.1"/>
</dbReference>
<dbReference type="EMBL" id="LT629799">
    <property type="protein sequence ID" value="SDU93797.1"/>
    <property type="molecule type" value="Genomic_DNA"/>
</dbReference>
<comment type="similarity">
    <text evidence="2">Belongs to the bacterial solute-binding protein 2 family.</text>
</comment>
<dbReference type="Proteomes" id="UP000198825">
    <property type="component" value="Chromosome I"/>
</dbReference>
<evidence type="ECO:0000256" key="4">
    <source>
        <dbReference type="SAM" id="SignalP"/>
    </source>
</evidence>
<dbReference type="PANTHER" id="PTHR46847:SF1">
    <property type="entry name" value="D-ALLOSE-BINDING PERIPLASMIC PROTEIN-RELATED"/>
    <property type="match status" value="1"/>
</dbReference>
<gene>
    <name evidence="6" type="ORF">SAMN04488544_2261</name>
</gene>
<name>A0A1H2MKL3_9ACTN</name>
<reference evidence="7" key="1">
    <citation type="submission" date="2016-10" db="EMBL/GenBank/DDBJ databases">
        <authorList>
            <person name="Varghese N."/>
            <person name="Submissions S."/>
        </authorList>
    </citation>
    <scope>NUCLEOTIDE SEQUENCE [LARGE SCALE GENOMIC DNA]</scope>
    <source>
        <strain evidence="7">DSM 21743</strain>
    </source>
</reference>
<sequence>MTTSPSTVFSRRSFGRGALGLGAAAALAACGRSTSAAPGGGGGGGTAAYANKGMNYFFFVVQSEAVKRKSEELGHTFKTTDAKFDSSAQFDNWNSLLIAKPVFLIADPIDSEGLAPLAQKAKTQKVPTGIIDTPLTKGEVDFTIAFDNLRGGEMAAEKIVELLRKKYGSEKGTVLNGYGALSSSAWRARKEGFEGVLAKYPDIKLISRPTEGDEATAVSVTGATLAEFPDLDAAHAPSDSITRGVITALRSKNKALPKDDPDHVFLTSIDGEPQSLQWIKDGLVDAEVSQDPVAYGEICVQMLSDLAAGKPIPTGDYANAAYYWEKAPITSTPQGPSCVVPPFFIDESNVDDPRQWGNVVVQKWGLKQ</sequence>
<proteinExistence type="inferred from homology"/>
<dbReference type="STRING" id="546874.SAMN04488544_2261"/>
<organism evidence="6 7">
    <name type="scientific">Microlunatus sagamiharensis</name>
    <dbReference type="NCBI Taxonomy" id="546874"/>
    <lineage>
        <taxon>Bacteria</taxon>
        <taxon>Bacillati</taxon>
        <taxon>Actinomycetota</taxon>
        <taxon>Actinomycetes</taxon>
        <taxon>Propionibacteriales</taxon>
        <taxon>Propionibacteriaceae</taxon>
        <taxon>Microlunatus</taxon>
    </lineage>
</organism>
<dbReference type="AlphaFoldDB" id="A0A1H2MKL3"/>
<dbReference type="InterPro" id="IPR025997">
    <property type="entry name" value="SBP_2_dom"/>
</dbReference>